<dbReference type="InterPro" id="IPR006442">
    <property type="entry name" value="Antitoxin_Phd/YefM"/>
</dbReference>
<organism evidence="3 4">
    <name type="scientific">Benzoatithermus flavus</name>
    <dbReference type="NCBI Taxonomy" id="3108223"/>
    <lineage>
        <taxon>Bacteria</taxon>
        <taxon>Pseudomonadati</taxon>
        <taxon>Pseudomonadota</taxon>
        <taxon>Alphaproteobacteria</taxon>
        <taxon>Geminicoccales</taxon>
        <taxon>Geminicoccaceae</taxon>
        <taxon>Benzoatithermus</taxon>
    </lineage>
</organism>
<dbReference type="RefSeq" id="WP_418160583.1">
    <property type="nucleotide sequence ID" value="NZ_JBBLZC010000017.1"/>
</dbReference>
<dbReference type="EMBL" id="JBBLZC010000017">
    <property type="protein sequence ID" value="MEK0084738.1"/>
    <property type="molecule type" value="Genomic_DNA"/>
</dbReference>
<evidence type="ECO:0000256" key="1">
    <source>
        <dbReference type="ARBA" id="ARBA00009981"/>
    </source>
</evidence>
<proteinExistence type="inferred from homology"/>
<dbReference type="NCBIfam" id="TIGR01552">
    <property type="entry name" value="phd_fam"/>
    <property type="match status" value="1"/>
</dbReference>
<dbReference type="InterPro" id="IPR036165">
    <property type="entry name" value="YefM-like_sf"/>
</dbReference>
<sequence>MGAPDAVDGPWKLENAQARFSEVVRRARTQGSQPVTVRGKNAVVVLAAEEFERLTAGRRCRPSLFEELRAFGLDAIPIERTRDTGRDIAWPERRLDCSIPTS</sequence>
<accession>A0ABU8XWC2</accession>
<evidence type="ECO:0000313" key="4">
    <source>
        <dbReference type="Proteomes" id="UP001375743"/>
    </source>
</evidence>
<dbReference type="Proteomes" id="UP001375743">
    <property type="component" value="Unassembled WGS sequence"/>
</dbReference>
<dbReference type="SUPFAM" id="SSF143120">
    <property type="entry name" value="YefM-like"/>
    <property type="match status" value="1"/>
</dbReference>
<evidence type="ECO:0000313" key="3">
    <source>
        <dbReference type="EMBL" id="MEK0084738.1"/>
    </source>
</evidence>
<evidence type="ECO:0000256" key="2">
    <source>
        <dbReference type="RuleBase" id="RU362080"/>
    </source>
</evidence>
<keyword evidence="4" id="KW-1185">Reference proteome</keyword>
<comment type="caution">
    <text evidence="3">The sequence shown here is derived from an EMBL/GenBank/DDBJ whole genome shotgun (WGS) entry which is preliminary data.</text>
</comment>
<protein>
    <recommendedName>
        <fullName evidence="2">Antitoxin</fullName>
    </recommendedName>
</protein>
<comment type="similarity">
    <text evidence="1 2">Belongs to the phD/YefM antitoxin family.</text>
</comment>
<dbReference type="Pfam" id="PF02604">
    <property type="entry name" value="PhdYeFM_antitox"/>
    <property type="match status" value="1"/>
</dbReference>
<name>A0ABU8XWC2_9PROT</name>
<gene>
    <name evidence="3" type="ORF">U1T56_16415</name>
</gene>
<reference evidence="3 4" key="1">
    <citation type="submission" date="2024-01" db="EMBL/GenBank/DDBJ databases">
        <title>Multi-omics insights into the function and evolution of sodium benzoate biodegradation pathways in Benzoatithermus flavus gen. nov., sp. nov. from hot spring.</title>
        <authorList>
            <person name="Hu C.-J."/>
            <person name="Li W.-J."/>
        </authorList>
    </citation>
    <scope>NUCLEOTIDE SEQUENCE [LARGE SCALE GENOMIC DNA]</scope>
    <source>
        <strain evidence="3 4">SYSU G07066</strain>
    </source>
</reference>
<dbReference type="Gene3D" id="3.40.1620.10">
    <property type="entry name" value="YefM-like domain"/>
    <property type="match status" value="1"/>
</dbReference>
<comment type="function">
    <text evidence="2">Antitoxin component of a type II toxin-antitoxin (TA) system.</text>
</comment>